<evidence type="ECO:0000256" key="1">
    <source>
        <dbReference type="SAM" id="SignalP"/>
    </source>
</evidence>
<evidence type="ECO:0008006" key="4">
    <source>
        <dbReference type="Google" id="ProtNLM"/>
    </source>
</evidence>
<organism evidence="2 3">
    <name type="scientific">Candidatus Coprenecus stercoravium</name>
    <dbReference type="NCBI Taxonomy" id="2840735"/>
    <lineage>
        <taxon>Bacteria</taxon>
        <taxon>Pseudomonadati</taxon>
        <taxon>Bacteroidota</taxon>
        <taxon>Bacteroidia</taxon>
        <taxon>Bacteroidales</taxon>
        <taxon>Rikenellaceae</taxon>
        <taxon>Rikenellaceae incertae sedis</taxon>
        <taxon>Candidatus Coprenecus</taxon>
    </lineage>
</organism>
<dbReference type="AlphaFoldDB" id="A0A9D2GNQ4"/>
<proteinExistence type="predicted"/>
<comment type="caution">
    <text evidence="2">The sequence shown here is derived from an EMBL/GenBank/DDBJ whole genome shotgun (WGS) entry which is preliminary data.</text>
</comment>
<accession>A0A9D2GNQ4</accession>
<evidence type="ECO:0000313" key="2">
    <source>
        <dbReference type="EMBL" id="HIZ85391.1"/>
    </source>
</evidence>
<feature type="signal peptide" evidence="1">
    <location>
        <begin position="1"/>
        <end position="24"/>
    </location>
</feature>
<name>A0A9D2GNQ4_9BACT</name>
<feature type="chain" id="PRO_5038824961" description="Lipoprotein" evidence="1">
    <location>
        <begin position="25"/>
        <end position="266"/>
    </location>
</feature>
<evidence type="ECO:0000313" key="3">
    <source>
        <dbReference type="Proteomes" id="UP000824115"/>
    </source>
</evidence>
<protein>
    <recommendedName>
        <fullName evidence="4">Lipoprotein</fullName>
    </recommendedName>
</protein>
<sequence length="266" mass="29958">MRKVRAALLCVVASAAILLHSCNADNPAYPRENLKATWIVDIHDGEALDERDYTVMTFSSSGLVNYEGVLTLDSSNYQWGENSLRYDIYCCDLSIYGTYSGLFGYLAEMETRQEYSFIVNEDSLMTLGVDVWSMGGAEAASPYSSMTMRKLPQSYAAADTLYGVWQFNTRNGEDFSGYRLQFQPEGVLTVSRRTGENSWEMMGDSTDYYSFYYDFMALTVYDNEEFGTSGKWDVKCFSIDSVSGRTGRMAIRSGGEEFMLSYISAN</sequence>
<dbReference type="EMBL" id="DXAW01000054">
    <property type="protein sequence ID" value="HIZ85391.1"/>
    <property type="molecule type" value="Genomic_DNA"/>
</dbReference>
<gene>
    <name evidence="2" type="ORF">IAC04_02750</name>
</gene>
<dbReference type="Proteomes" id="UP000824115">
    <property type="component" value="Unassembled WGS sequence"/>
</dbReference>
<reference evidence="2" key="2">
    <citation type="submission" date="2021-04" db="EMBL/GenBank/DDBJ databases">
        <authorList>
            <person name="Gilroy R."/>
        </authorList>
    </citation>
    <scope>NUCLEOTIDE SEQUENCE</scope>
    <source>
        <strain evidence="2">Gambia16-554</strain>
    </source>
</reference>
<reference evidence="2" key="1">
    <citation type="journal article" date="2021" name="PeerJ">
        <title>Extensive microbial diversity within the chicken gut microbiome revealed by metagenomics and culture.</title>
        <authorList>
            <person name="Gilroy R."/>
            <person name="Ravi A."/>
            <person name="Getino M."/>
            <person name="Pursley I."/>
            <person name="Horton D.L."/>
            <person name="Alikhan N.F."/>
            <person name="Baker D."/>
            <person name="Gharbi K."/>
            <person name="Hall N."/>
            <person name="Watson M."/>
            <person name="Adriaenssens E.M."/>
            <person name="Foster-Nyarko E."/>
            <person name="Jarju S."/>
            <person name="Secka A."/>
            <person name="Antonio M."/>
            <person name="Oren A."/>
            <person name="Chaudhuri R.R."/>
            <person name="La Ragione R."/>
            <person name="Hildebrand F."/>
            <person name="Pallen M.J."/>
        </authorList>
    </citation>
    <scope>NUCLEOTIDE SEQUENCE</scope>
    <source>
        <strain evidence="2">Gambia16-554</strain>
    </source>
</reference>
<keyword evidence="1" id="KW-0732">Signal</keyword>